<feature type="transmembrane region" description="Helical" evidence="8">
    <location>
        <begin position="35"/>
        <end position="53"/>
    </location>
</feature>
<keyword evidence="5 7" id="KW-0408">Iron</keyword>
<comment type="catalytic activity">
    <reaction evidence="7">
        <text>an organic molecule + reduced [NADPH--hemoprotein reductase] + O2 = an alcohol + oxidized [NADPH--hemoprotein reductase] + H2O + H(+)</text>
        <dbReference type="Rhea" id="RHEA:17149"/>
        <dbReference type="Rhea" id="RHEA-COMP:11964"/>
        <dbReference type="Rhea" id="RHEA-COMP:11965"/>
        <dbReference type="ChEBI" id="CHEBI:15377"/>
        <dbReference type="ChEBI" id="CHEBI:15378"/>
        <dbReference type="ChEBI" id="CHEBI:15379"/>
        <dbReference type="ChEBI" id="CHEBI:30879"/>
        <dbReference type="ChEBI" id="CHEBI:57618"/>
        <dbReference type="ChEBI" id="CHEBI:58210"/>
        <dbReference type="ChEBI" id="CHEBI:142491"/>
        <dbReference type="EC" id="1.14.14.1"/>
    </reaction>
</comment>
<keyword evidence="8" id="KW-0812">Transmembrane</keyword>
<dbReference type="EMBL" id="JARO02020724">
    <property type="protein sequence ID" value="KPP56495.1"/>
    <property type="molecule type" value="Genomic_DNA"/>
</dbReference>
<evidence type="ECO:0000256" key="8">
    <source>
        <dbReference type="SAM" id="Phobius"/>
    </source>
</evidence>
<dbReference type="SUPFAM" id="SSF48264">
    <property type="entry name" value="Cytochrome P450"/>
    <property type="match status" value="1"/>
</dbReference>
<reference evidence="9 10" key="1">
    <citation type="submission" date="2015-08" db="EMBL/GenBank/DDBJ databases">
        <title>The genome of the Asian arowana (Scleropages formosus).</title>
        <authorList>
            <person name="Tan M.H."/>
            <person name="Gan H.M."/>
            <person name="Croft L.J."/>
            <person name="Austin C.M."/>
        </authorList>
    </citation>
    <scope>NUCLEOTIDE SEQUENCE [LARGE SCALE GENOMIC DNA]</scope>
    <source>
        <strain evidence="9">Aro1</strain>
    </source>
</reference>
<dbReference type="GO" id="GO:0008395">
    <property type="term" value="F:steroid hydroxylase activity"/>
    <property type="evidence" value="ECO:0007669"/>
    <property type="project" value="TreeGrafter"/>
</dbReference>
<keyword evidence="8" id="KW-0472">Membrane</keyword>
<protein>
    <recommendedName>
        <fullName evidence="7">Cytochrome P450 3A</fullName>
        <ecNumber evidence="7">1.14.14.-</ecNumber>
    </recommendedName>
</protein>
<keyword evidence="7" id="KW-0492">Microsome</keyword>
<comment type="similarity">
    <text evidence="1 7">Belongs to the cytochrome P450 family.</text>
</comment>
<dbReference type="InterPro" id="IPR008072">
    <property type="entry name" value="Cyt_P450_E_CYP3A"/>
</dbReference>
<dbReference type="PANTHER" id="PTHR24302">
    <property type="entry name" value="CYTOCHROME P450 FAMILY 3"/>
    <property type="match status" value="1"/>
</dbReference>
<keyword evidence="8" id="KW-1133">Transmembrane helix</keyword>
<proteinExistence type="inferred from homology"/>
<comment type="subcellular location">
    <subcellularLocation>
        <location evidence="7">Endoplasmic reticulum membrane</location>
    </subcellularLocation>
    <subcellularLocation>
        <location evidence="7">Microsome membrane</location>
    </subcellularLocation>
</comment>
<evidence type="ECO:0000256" key="7">
    <source>
        <dbReference type="RuleBase" id="RU368049"/>
    </source>
</evidence>
<feature type="non-terminal residue" evidence="9">
    <location>
        <position position="130"/>
    </location>
</feature>
<comment type="cofactor">
    <cofactor evidence="7">
        <name>heme</name>
        <dbReference type="ChEBI" id="CHEBI:30413"/>
    </cofactor>
</comment>
<evidence type="ECO:0000313" key="9">
    <source>
        <dbReference type="EMBL" id="KPP56495.1"/>
    </source>
</evidence>
<evidence type="ECO:0000256" key="3">
    <source>
        <dbReference type="ARBA" id="ARBA00022723"/>
    </source>
</evidence>
<evidence type="ECO:0000256" key="5">
    <source>
        <dbReference type="ARBA" id="ARBA00023004"/>
    </source>
</evidence>
<evidence type="ECO:0000313" key="10">
    <source>
        <dbReference type="Proteomes" id="UP000034805"/>
    </source>
</evidence>
<keyword evidence="6 7" id="KW-0503">Monooxygenase</keyword>
<dbReference type="AlphaFoldDB" id="A0A0P7UCR5"/>
<accession>A0A0P7UCR5</accession>
<dbReference type="GO" id="GO:0020037">
    <property type="term" value="F:heme binding"/>
    <property type="evidence" value="ECO:0007669"/>
    <property type="project" value="UniProtKB-UniRule"/>
</dbReference>
<organism evidence="9 10">
    <name type="scientific">Scleropages formosus</name>
    <name type="common">Asian bonytongue</name>
    <name type="synonym">Osteoglossum formosum</name>
    <dbReference type="NCBI Taxonomy" id="113540"/>
    <lineage>
        <taxon>Eukaryota</taxon>
        <taxon>Metazoa</taxon>
        <taxon>Chordata</taxon>
        <taxon>Craniata</taxon>
        <taxon>Vertebrata</taxon>
        <taxon>Euteleostomi</taxon>
        <taxon>Actinopterygii</taxon>
        <taxon>Neopterygii</taxon>
        <taxon>Teleostei</taxon>
        <taxon>Osteoglossocephala</taxon>
        <taxon>Osteoglossomorpha</taxon>
        <taxon>Osteoglossiformes</taxon>
        <taxon>Osteoglossidae</taxon>
        <taxon>Scleropages</taxon>
    </lineage>
</organism>
<dbReference type="InterPro" id="IPR050705">
    <property type="entry name" value="Cytochrome_P450_3A"/>
</dbReference>
<name>A0A0P7UCR5_SCLFO</name>
<comment type="caution">
    <text evidence="9">The sequence shown here is derived from an EMBL/GenBank/DDBJ whole genome shotgun (WGS) entry which is preliminary data.</text>
</comment>
<evidence type="ECO:0000256" key="4">
    <source>
        <dbReference type="ARBA" id="ARBA00023002"/>
    </source>
</evidence>
<dbReference type="GO" id="GO:0005789">
    <property type="term" value="C:endoplasmic reticulum membrane"/>
    <property type="evidence" value="ECO:0007669"/>
    <property type="project" value="UniProtKB-SubCell"/>
</dbReference>
<dbReference type="GO" id="GO:0005506">
    <property type="term" value="F:iron ion binding"/>
    <property type="evidence" value="ECO:0007669"/>
    <property type="project" value="UniProtKB-UniRule"/>
</dbReference>
<keyword evidence="4 7" id="KW-0560">Oxidoreductase</keyword>
<dbReference type="InterPro" id="IPR036396">
    <property type="entry name" value="Cyt_P450_sf"/>
</dbReference>
<keyword evidence="3 7" id="KW-0479">Metal-binding</keyword>
<evidence type="ECO:0000256" key="6">
    <source>
        <dbReference type="ARBA" id="ARBA00023033"/>
    </source>
</evidence>
<dbReference type="PANTHER" id="PTHR24302:SF32">
    <property type="entry name" value="CYTOCHROME P450, FAMILY 3, SUBFAMILY A, POLYPEPTIDE 65"/>
    <property type="match status" value="1"/>
</dbReference>
<comment type="function">
    <text evidence="7">Cytochromes P450 are a group of heme-thiolate monooxygenases. In liver microsomes, this enzyme is involved in an NADPH-dependent electron transport pathway. It oxidizes a variety of structurally unrelated compounds, including steroids, fatty acids, and xenobiotics.</text>
</comment>
<sequence length="130" mass="15102">MDVVTSTALSVDIDSLNNPKDPFVTNIKKMFKLDFFNPLFLIVAFFPFIVPLLEKLNFSFFPSSVTDFFYASLRKIKAERKTKVHKATFFPFMAPLLEKLNFSLFPSSVTDFFYASLRKIKAERKTKVHK</sequence>
<dbReference type="EC" id="1.14.14.-" evidence="7"/>
<evidence type="ECO:0000256" key="1">
    <source>
        <dbReference type="ARBA" id="ARBA00010617"/>
    </source>
</evidence>
<dbReference type="Proteomes" id="UP000034805">
    <property type="component" value="Unassembled WGS sequence"/>
</dbReference>
<dbReference type="GO" id="GO:0016712">
    <property type="term" value="F:oxidoreductase activity, acting on paired donors, with incorporation or reduction of molecular oxygen, reduced flavin or flavoprotein as one donor, and incorporation of one atom of oxygen"/>
    <property type="evidence" value="ECO:0007669"/>
    <property type="project" value="UniProtKB-EC"/>
</dbReference>
<dbReference type="STRING" id="113540.ENSSFOP00015007412"/>
<dbReference type="PRINTS" id="PR01689">
    <property type="entry name" value="EP450IICYP3A"/>
</dbReference>
<gene>
    <name evidence="9" type="ORF">Z043_125880</name>
</gene>
<keyword evidence="7" id="KW-0256">Endoplasmic reticulum</keyword>
<keyword evidence="2 7" id="KW-0349">Heme</keyword>
<evidence type="ECO:0000256" key="2">
    <source>
        <dbReference type="ARBA" id="ARBA00022617"/>
    </source>
</evidence>
<dbReference type="Gene3D" id="1.10.630.10">
    <property type="entry name" value="Cytochrome P450"/>
    <property type="match status" value="1"/>
</dbReference>